<dbReference type="Proteomes" id="UP001060215">
    <property type="component" value="Chromosome 14"/>
</dbReference>
<comment type="caution">
    <text evidence="1">The sequence shown here is derived from an EMBL/GenBank/DDBJ whole genome shotgun (WGS) entry which is preliminary data.</text>
</comment>
<evidence type="ECO:0000313" key="2">
    <source>
        <dbReference type="Proteomes" id="UP001060215"/>
    </source>
</evidence>
<keyword evidence="2" id="KW-1185">Reference proteome</keyword>
<evidence type="ECO:0000313" key="1">
    <source>
        <dbReference type="EMBL" id="KAI7988138.1"/>
    </source>
</evidence>
<name>A0ACC0FH48_9ERIC</name>
<gene>
    <name evidence="1" type="ORF">LOK49_LG13G02864</name>
</gene>
<organism evidence="1 2">
    <name type="scientific">Camellia lanceoleosa</name>
    <dbReference type="NCBI Taxonomy" id="1840588"/>
    <lineage>
        <taxon>Eukaryota</taxon>
        <taxon>Viridiplantae</taxon>
        <taxon>Streptophyta</taxon>
        <taxon>Embryophyta</taxon>
        <taxon>Tracheophyta</taxon>
        <taxon>Spermatophyta</taxon>
        <taxon>Magnoliopsida</taxon>
        <taxon>eudicotyledons</taxon>
        <taxon>Gunneridae</taxon>
        <taxon>Pentapetalae</taxon>
        <taxon>asterids</taxon>
        <taxon>Ericales</taxon>
        <taxon>Theaceae</taxon>
        <taxon>Camellia</taxon>
    </lineage>
</organism>
<protein>
    <submittedName>
        <fullName evidence="1">F-box protein</fullName>
    </submittedName>
</protein>
<sequence>MKKNELEAAKAALNDGTESAKEEQRVWANVPELEKIYIGRGEARKALLRRKKIGINLREKVLKTEKKTEETQKVVEQKEIHTSNGVIQVMADWSKLPDEIWRLIVKRLRLIEDYVRFGGVCRSWHLITLEKENYSCSELPWVMLTENETSNIREFHSIFSNKVYKLYLPDIRGRRCWGSSHGWLVTVGTDREMNILNPLTRVQIPLPPLHKCPNLKKLICTPKEFRNYFVCKAVLSSNPSDPNCIVMAIYSDHRKMAFTKLSGKAWTPLECSPVWLEDIVHLNNYFYAVDSFCNVLVFDCTGSHLKTIAFTMLQEEREMDYEAKYLVELGAEIYMVLRCLYDTRIADTPYLKTWGFVVYKLDLCSEKCEEVDGLGDWCIFLGSNYSFSISASCADSKCRKNCIYFTDDYYGMYNRQGSYDMGLYDLDSCKMEPYIVEHVSHYDYSVPLWIRPSLW</sequence>
<proteinExistence type="predicted"/>
<accession>A0ACC0FH48</accession>
<dbReference type="EMBL" id="CM045771">
    <property type="protein sequence ID" value="KAI7988138.1"/>
    <property type="molecule type" value="Genomic_DNA"/>
</dbReference>
<reference evidence="1 2" key="1">
    <citation type="journal article" date="2022" name="Plant J.">
        <title>Chromosome-level genome of Camellia lanceoleosa provides a valuable resource for understanding genome evolution and self-incompatibility.</title>
        <authorList>
            <person name="Gong W."/>
            <person name="Xiao S."/>
            <person name="Wang L."/>
            <person name="Liao Z."/>
            <person name="Chang Y."/>
            <person name="Mo W."/>
            <person name="Hu G."/>
            <person name="Li W."/>
            <person name="Zhao G."/>
            <person name="Zhu H."/>
            <person name="Hu X."/>
            <person name="Ji K."/>
            <person name="Xiang X."/>
            <person name="Song Q."/>
            <person name="Yuan D."/>
            <person name="Jin S."/>
            <person name="Zhang L."/>
        </authorList>
    </citation>
    <scope>NUCLEOTIDE SEQUENCE [LARGE SCALE GENOMIC DNA]</scope>
    <source>
        <strain evidence="1">SQ_2022a</strain>
    </source>
</reference>